<dbReference type="CDD" id="cd03443">
    <property type="entry name" value="PaaI_thioesterase"/>
    <property type="match status" value="1"/>
</dbReference>
<feature type="domain" description="Thioesterase" evidence="2">
    <location>
        <begin position="95"/>
        <end position="172"/>
    </location>
</feature>
<sequence>MEKQGGFMKQDASAEEILKRWQDEEAAVRSRIIGRGVATREQLTGLTGLQQMQLLLDGKAPAPPISETLDFALIEVAHGRAIFQGKPSPRLLNPMGTVHGGWYATLLDSAVGCAVHTAMPVGRAYTTLELKLNIVKGISLKVPLVRAEGYTVHVGRQTATAEGRLYGADGTLYAHASTTCLVFEMPAANG</sequence>
<dbReference type="InterPro" id="IPR003736">
    <property type="entry name" value="PAAI_dom"/>
</dbReference>
<dbReference type="Pfam" id="PF03061">
    <property type="entry name" value="4HBT"/>
    <property type="match status" value="1"/>
</dbReference>
<dbReference type="GO" id="GO:0061522">
    <property type="term" value="F:1,4-dihydroxy-2-naphthoyl-CoA thioesterase activity"/>
    <property type="evidence" value="ECO:0007669"/>
    <property type="project" value="TreeGrafter"/>
</dbReference>
<accession>L7VXF4</accession>
<organism evidence="3">
    <name type="scientific">uncultured bacterium A1Q1_fos_504</name>
    <dbReference type="NCBI Taxonomy" id="1256580"/>
    <lineage>
        <taxon>Bacteria</taxon>
        <taxon>environmental samples</taxon>
    </lineage>
</organism>
<name>L7VXF4_9BACT</name>
<dbReference type="Gene3D" id="3.10.129.10">
    <property type="entry name" value="Hotdog Thioesterase"/>
    <property type="match status" value="1"/>
</dbReference>
<dbReference type="InterPro" id="IPR006683">
    <property type="entry name" value="Thioestr_dom"/>
</dbReference>
<proteinExistence type="predicted"/>
<evidence type="ECO:0000256" key="1">
    <source>
        <dbReference type="ARBA" id="ARBA00022801"/>
    </source>
</evidence>
<dbReference type="NCBIfam" id="TIGR00369">
    <property type="entry name" value="unchar_dom_1"/>
    <property type="match status" value="1"/>
</dbReference>
<dbReference type="EMBL" id="JX649881">
    <property type="protein sequence ID" value="AGC71758.1"/>
    <property type="molecule type" value="Genomic_DNA"/>
</dbReference>
<dbReference type="InterPro" id="IPR029069">
    <property type="entry name" value="HotDog_dom_sf"/>
</dbReference>
<dbReference type="AlphaFoldDB" id="L7VXF4"/>
<dbReference type="PANTHER" id="PTHR43240">
    <property type="entry name" value="1,4-DIHYDROXY-2-NAPHTHOYL-COA THIOESTERASE 1"/>
    <property type="match status" value="1"/>
</dbReference>
<keyword evidence="1" id="KW-0378">Hydrolase</keyword>
<evidence type="ECO:0000259" key="2">
    <source>
        <dbReference type="Pfam" id="PF03061"/>
    </source>
</evidence>
<dbReference type="SUPFAM" id="SSF54637">
    <property type="entry name" value="Thioesterase/thiol ester dehydrase-isomerase"/>
    <property type="match status" value="1"/>
</dbReference>
<dbReference type="PANTHER" id="PTHR43240:SF1">
    <property type="entry name" value="BLR5584 PROTEIN"/>
    <property type="match status" value="1"/>
</dbReference>
<protein>
    <recommendedName>
        <fullName evidence="2">Thioesterase domain-containing protein</fullName>
    </recommendedName>
</protein>
<reference evidence="3" key="1">
    <citation type="submission" date="2012-09" db="EMBL/GenBank/DDBJ databases">
        <title>Metagenomic Characterization of a Microbial Community in Wastewater Detects High Levels of Antibiotic Resistance.</title>
        <authorList>
            <person name="Abrams M."/>
            <person name="Caldwell A."/>
            <person name="Vandaei E."/>
            <person name="Lee W."/>
            <person name="Perrott J."/>
            <person name="Khan S.Y."/>
            <person name="Ta J."/>
            <person name="Romero D."/>
            <person name="Nguyen V."/>
            <person name="Pourmand N."/>
            <person name="Ouverney C.C."/>
        </authorList>
    </citation>
    <scope>NUCLEOTIDE SEQUENCE</scope>
</reference>
<dbReference type="GO" id="GO:0005829">
    <property type="term" value="C:cytosol"/>
    <property type="evidence" value="ECO:0007669"/>
    <property type="project" value="TreeGrafter"/>
</dbReference>
<evidence type="ECO:0000313" key="3">
    <source>
        <dbReference type="EMBL" id="AGC71758.1"/>
    </source>
</evidence>